<accession>A0A517MJH3</accession>
<gene>
    <name evidence="3" type="ORF">FF011L_37740</name>
</gene>
<proteinExistence type="predicted"/>
<evidence type="ECO:0000313" key="4">
    <source>
        <dbReference type="Proteomes" id="UP000320672"/>
    </source>
</evidence>
<reference evidence="3 4" key="1">
    <citation type="submission" date="2019-02" db="EMBL/GenBank/DDBJ databases">
        <title>Deep-cultivation of Planctomycetes and their phenomic and genomic characterization uncovers novel biology.</title>
        <authorList>
            <person name="Wiegand S."/>
            <person name="Jogler M."/>
            <person name="Boedeker C."/>
            <person name="Pinto D."/>
            <person name="Vollmers J."/>
            <person name="Rivas-Marin E."/>
            <person name="Kohn T."/>
            <person name="Peeters S.H."/>
            <person name="Heuer A."/>
            <person name="Rast P."/>
            <person name="Oberbeckmann S."/>
            <person name="Bunk B."/>
            <person name="Jeske O."/>
            <person name="Meyerdierks A."/>
            <person name="Storesund J.E."/>
            <person name="Kallscheuer N."/>
            <person name="Luecker S."/>
            <person name="Lage O.M."/>
            <person name="Pohl T."/>
            <person name="Merkel B.J."/>
            <person name="Hornburger P."/>
            <person name="Mueller R.-W."/>
            <person name="Bruemmer F."/>
            <person name="Labrenz M."/>
            <person name="Spormann A.M."/>
            <person name="Op den Camp H."/>
            <person name="Overmann J."/>
            <person name="Amann R."/>
            <person name="Jetten M.S.M."/>
            <person name="Mascher T."/>
            <person name="Medema M.H."/>
            <person name="Devos D.P."/>
            <person name="Kaster A.-K."/>
            <person name="Ovreas L."/>
            <person name="Rohde M."/>
            <person name="Galperin M.Y."/>
            <person name="Jogler C."/>
        </authorList>
    </citation>
    <scope>NUCLEOTIDE SEQUENCE [LARGE SCALE GENOMIC DNA]</scope>
    <source>
        <strain evidence="3 4">FF011L</strain>
    </source>
</reference>
<evidence type="ECO:0000256" key="2">
    <source>
        <dbReference type="SAM" id="MobiDB-lite"/>
    </source>
</evidence>
<sequence length="465" mass="51644">MNDNTAWKSKMKPSSNVQPKRVSRRTLLKGTGVSMALPWLESIPVWGIEASKDEVQTPKRFAVQFMACGVNRDHWWAKPNDGSDSTVSEGVTGPMELSKSLQPLEALKHKLNYVGGLFNRSAVGVGIHPGQTGNILSGASLQKGAELRGGISVDQVLANHWGDQTAQPSLVLGCEQPVTGYHETNFSMAYSSHISWQNATSPVPMEVYPSLAFDSLFDNRGNRRNQSILDRVQDHANSLRRDVSAADQARLDEYMTSVREVEKQVERMRKEQDRAVDRATEKGKPLVTMERPDNGLPEDIRDHMRLMGDLIAIAFQTDKTRVASLLLCRDISGLFYPFLDVRKAHHAASHSDLNDDFERVTRYYVSQFAYLAGKLDAMQEGDRTVLDNSCLLFINNMWSGSRHDSSKVPLLMAGGLGGTVETGRVLEFGEQDDEDRKLCSLYLTLMQRMGLPQTAFGDAATALPI</sequence>
<dbReference type="Pfam" id="PF07586">
    <property type="entry name" value="HXXSHH"/>
    <property type="match status" value="1"/>
</dbReference>
<evidence type="ECO:0008006" key="5">
    <source>
        <dbReference type="Google" id="ProtNLM"/>
    </source>
</evidence>
<keyword evidence="4" id="KW-1185">Reference proteome</keyword>
<feature type="coiled-coil region" evidence="1">
    <location>
        <begin position="251"/>
        <end position="282"/>
    </location>
</feature>
<dbReference type="KEGG" id="rml:FF011L_37740"/>
<protein>
    <recommendedName>
        <fullName evidence="5">DUF1552 domain-containing protein</fullName>
    </recommendedName>
</protein>
<evidence type="ECO:0000313" key="3">
    <source>
        <dbReference type="EMBL" id="QDS94990.1"/>
    </source>
</evidence>
<name>A0A517MJH3_9BACT</name>
<dbReference type="Proteomes" id="UP000320672">
    <property type="component" value="Chromosome"/>
</dbReference>
<organism evidence="3 4">
    <name type="scientific">Roseimaritima multifibrata</name>
    <dbReference type="NCBI Taxonomy" id="1930274"/>
    <lineage>
        <taxon>Bacteria</taxon>
        <taxon>Pseudomonadati</taxon>
        <taxon>Planctomycetota</taxon>
        <taxon>Planctomycetia</taxon>
        <taxon>Pirellulales</taxon>
        <taxon>Pirellulaceae</taxon>
        <taxon>Roseimaritima</taxon>
    </lineage>
</organism>
<dbReference type="EMBL" id="CP036262">
    <property type="protein sequence ID" value="QDS94990.1"/>
    <property type="molecule type" value="Genomic_DNA"/>
</dbReference>
<evidence type="ECO:0000256" key="1">
    <source>
        <dbReference type="SAM" id="Coils"/>
    </source>
</evidence>
<dbReference type="AlphaFoldDB" id="A0A517MJH3"/>
<keyword evidence="1" id="KW-0175">Coiled coil</keyword>
<dbReference type="InterPro" id="IPR011447">
    <property type="entry name" value="DUF1552"/>
</dbReference>
<feature type="compositionally biased region" description="Polar residues" evidence="2">
    <location>
        <begin position="1"/>
        <end position="18"/>
    </location>
</feature>
<feature type="region of interest" description="Disordered" evidence="2">
    <location>
        <begin position="1"/>
        <end position="21"/>
    </location>
</feature>